<feature type="compositionally biased region" description="Basic residues" evidence="1">
    <location>
        <begin position="24"/>
        <end position="33"/>
    </location>
</feature>
<evidence type="ECO:0000256" key="1">
    <source>
        <dbReference type="SAM" id="MobiDB-lite"/>
    </source>
</evidence>
<name>A0A0A8Z4G2_ARUDO</name>
<proteinExistence type="predicted"/>
<accession>A0A0A8Z4G2</accession>
<dbReference type="EMBL" id="GBRH01266275">
    <property type="protein sequence ID" value="JAD31620.1"/>
    <property type="molecule type" value="Transcribed_RNA"/>
</dbReference>
<protein>
    <submittedName>
        <fullName evidence="2">Uncharacterized protein</fullName>
    </submittedName>
</protein>
<reference evidence="2" key="2">
    <citation type="journal article" date="2015" name="Data Brief">
        <title>Shoot transcriptome of the giant reed, Arundo donax.</title>
        <authorList>
            <person name="Barrero R.A."/>
            <person name="Guerrero F.D."/>
            <person name="Moolhuijzen P."/>
            <person name="Goolsby J.A."/>
            <person name="Tidwell J."/>
            <person name="Bellgard S.E."/>
            <person name="Bellgard M.I."/>
        </authorList>
    </citation>
    <scope>NUCLEOTIDE SEQUENCE</scope>
    <source>
        <tissue evidence="2">Shoot tissue taken approximately 20 cm above the soil surface</tissue>
    </source>
</reference>
<reference evidence="2" key="1">
    <citation type="submission" date="2014-09" db="EMBL/GenBank/DDBJ databases">
        <authorList>
            <person name="Magalhaes I.L.F."/>
            <person name="Oliveira U."/>
            <person name="Santos F.R."/>
            <person name="Vidigal T.H.D.A."/>
            <person name="Brescovit A.D."/>
            <person name="Santos A.J."/>
        </authorList>
    </citation>
    <scope>NUCLEOTIDE SEQUENCE</scope>
    <source>
        <tissue evidence="2">Shoot tissue taken approximately 20 cm above the soil surface</tissue>
    </source>
</reference>
<feature type="region of interest" description="Disordered" evidence="1">
    <location>
        <begin position="1"/>
        <end position="47"/>
    </location>
</feature>
<organism evidence="2">
    <name type="scientific">Arundo donax</name>
    <name type="common">Giant reed</name>
    <name type="synonym">Donax arundinaceus</name>
    <dbReference type="NCBI Taxonomy" id="35708"/>
    <lineage>
        <taxon>Eukaryota</taxon>
        <taxon>Viridiplantae</taxon>
        <taxon>Streptophyta</taxon>
        <taxon>Embryophyta</taxon>
        <taxon>Tracheophyta</taxon>
        <taxon>Spermatophyta</taxon>
        <taxon>Magnoliopsida</taxon>
        <taxon>Liliopsida</taxon>
        <taxon>Poales</taxon>
        <taxon>Poaceae</taxon>
        <taxon>PACMAD clade</taxon>
        <taxon>Arundinoideae</taxon>
        <taxon>Arundineae</taxon>
        <taxon>Arundo</taxon>
    </lineage>
</organism>
<evidence type="ECO:0000313" key="2">
    <source>
        <dbReference type="EMBL" id="JAD31620.1"/>
    </source>
</evidence>
<sequence length="47" mass="5049">MVGHQLPARPAADAGPAEGGVRKERQRPRRSRKRDGDTSTGRAPRAA</sequence>
<dbReference type="AlphaFoldDB" id="A0A0A8Z4G2"/>